<keyword evidence="3" id="KW-0732">Signal</keyword>
<keyword evidence="2" id="KW-0472">Membrane</keyword>
<dbReference type="PROSITE" id="PS51257">
    <property type="entry name" value="PROKAR_LIPOPROTEIN"/>
    <property type="match status" value="1"/>
</dbReference>
<feature type="region of interest" description="Disordered" evidence="1">
    <location>
        <begin position="304"/>
        <end position="333"/>
    </location>
</feature>
<organism evidence="4 5">
    <name type="scientific">Chlorella sorokiniana</name>
    <name type="common">Freshwater green alga</name>
    <dbReference type="NCBI Taxonomy" id="3076"/>
    <lineage>
        <taxon>Eukaryota</taxon>
        <taxon>Viridiplantae</taxon>
        <taxon>Chlorophyta</taxon>
        <taxon>core chlorophytes</taxon>
        <taxon>Trebouxiophyceae</taxon>
        <taxon>Chlorellales</taxon>
        <taxon>Chlorellaceae</taxon>
        <taxon>Chlorella clade</taxon>
        <taxon>Chlorella</taxon>
    </lineage>
</organism>
<evidence type="ECO:0000256" key="3">
    <source>
        <dbReference type="SAM" id="SignalP"/>
    </source>
</evidence>
<evidence type="ECO:0000313" key="4">
    <source>
        <dbReference type="EMBL" id="PRW50972.1"/>
    </source>
</evidence>
<evidence type="ECO:0000256" key="2">
    <source>
        <dbReference type="SAM" id="Phobius"/>
    </source>
</evidence>
<comment type="caution">
    <text evidence="4">The sequence shown here is derived from an EMBL/GenBank/DDBJ whole genome shotgun (WGS) entry which is preliminary data.</text>
</comment>
<dbReference type="EMBL" id="LHPG02000010">
    <property type="protein sequence ID" value="PRW50972.1"/>
    <property type="molecule type" value="Genomic_DNA"/>
</dbReference>
<keyword evidence="2" id="KW-0812">Transmembrane</keyword>
<evidence type="ECO:0000313" key="5">
    <source>
        <dbReference type="Proteomes" id="UP000239899"/>
    </source>
</evidence>
<feature type="compositionally biased region" description="Polar residues" evidence="1">
    <location>
        <begin position="305"/>
        <end position="315"/>
    </location>
</feature>
<sequence>MTARRGALCAATGAALLLLVALAGCRLANKESRWGEAVWGWAQRAQPLTVMLQLPDNRELQLREDETLESLVAKLLQEQAGLHPTAIELISIEQVTQQRTSPIRAILRAVAALREPAAGDTAASQGAGADVAALTADPVLQQLAAGGSAAVRLLSDVEIPVGGKQMVQLKRRDSHRALKHGRKLRQQIHAHLSAQQPEQAFVKLFGPARSIDTPAQPVGVQQVADVDQQQAIIIVELTLVGQEHSMQQPLLPLLGGFSSRLGSKAGAAEPAAAAAGEAADDSSWSEAAHQANVEEYLQSLLPPGQHTQHAWQPSQPRRRHRHGHAHGASHRQHSWVQEGVALPARPPPSPLKLALLDTVFIAAVGVALVCSSLLVADIMRHGLWPDRHIEQPSSAASWCGGYPSGALVAVGQPEQQPLLIVVAADEVAAQQAGYSKL</sequence>
<feature type="signal peptide" evidence="3">
    <location>
        <begin position="1"/>
        <end position="28"/>
    </location>
</feature>
<proteinExistence type="predicted"/>
<keyword evidence="5" id="KW-1185">Reference proteome</keyword>
<dbReference type="OrthoDB" id="10605742at2759"/>
<name>A0A2P6TNS0_CHLSO</name>
<protein>
    <submittedName>
        <fullName evidence="4">Cobalamin synthesis P47K</fullName>
    </submittedName>
</protein>
<feature type="transmembrane region" description="Helical" evidence="2">
    <location>
        <begin position="353"/>
        <end position="376"/>
    </location>
</feature>
<reference evidence="4 5" key="1">
    <citation type="journal article" date="2018" name="Plant J.">
        <title>Genome sequences of Chlorella sorokiniana UTEX 1602 and Micractinium conductrix SAG 241.80: implications to maltose excretion by a green alga.</title>
        <authorList>
            <person name="Arriola M.B."/>
            <person name="Velmurugan N."/>
            <person name="Zhang Y."/>
            <person name="Plunkett M.H."/>
            <person name="Hondzo H."/>
            <person name="Barney B.M."/>
        </authorList>
    </citation>
    <scope>NUCLEOTIDE SEQUENCE [LARGE SCALE GENOMIC DNA]</scope>
    <source>
        <strain evidence="5">UTEX 1602</strain>
    </source>
</reference>
<evidence type="ECO:0000256" key="1">
    <source>
        <dbReference type="SAM" id="MobiDB-lite"/>
    </source>
</evidence>
<feature type="compositionally biased region" description="Basic residues" evidence="1">
    <location>
        <begin position="316"/>
        <end position="333"/>
    </location>
</feature>
<keyword evidence="2" id="KW-1133">Transmembrane helix</keyword>
<dbReference type="AlphaFoldDB" id="A0A2P6TNS0"/>
<gene>
    <name evidence="4" type="ORF">C2E21_5405</name>
</gene>
<dbReference type="Proteomes" id="UP000239899">
    <property type="component" value="Unassembled WGS sequence"/>
</dbReference>
<feature type="chain" id="PRO_5015129304" evidence="3">
    <location>
        <begin position="29"/>
        <end position="437"/>
    </location>
</feature>
<accession>A0A2P6TNS0</accession>